<dbReference type="AlphaFoldDB" id="A0A811PMR2"/>
<dbReference type="OrthoDB" id="621651at2759"/>
<dbReference type="Proteomes" id="UP000604825">
    <property type="component" value="Unassembled WGS sequence"/>
</dbReference>
<evidence type="ECO:0000313" key="2">
    <source>
        <dbReference type="EMBL" id="CAD6244088.1"/>
    </source>
</evidence>
<keyword evidence="3" id="KW-1185">Reference proteome</keyword>
<feature type="region of interest" description="Disordered" evidence="1">
    <location>
        <begin position="1"/>
        <end position="26"/>
    </location>
</feature>
<evidence type="ECO:0000313" key="3">
    <source>
        <dbReference type="Proteomes" id="UP000604825"/>
    </source>
</evidence>
<feature type="compositionally biased region" description="Polar residues" evidence="1">
    <location>
        <begin position="33"/>
        <end position="47"/>
    </location>
</feature>
<comment type="caution">
    <text evidence="2">The sequence shown here is derived from an EMBL/GenBank/DDBJ whole genome shotgun (WGS) entry which is preliminary data.</text>
</comment>
<proteinExistence type="predicted"/>
<reference evidence="2" key="1">
    <citation type="submission" date="2020-10" db="EMBL/GenBank/DDBJ databases">
        <authorList>
            <person name="Han B."/>
            <person name="Lu T."/>
            <person name="Zhao Q."/>
            <person name="Huang X."/>
            <person name="Zhao Y."/>
        </authorList>
    </citation>
    <scope>NUCLEOTIDE SEQUENCE</scope>
</reference>
<sequence length="178" mass="19337">MEENDDSTLGLGHSSQADELPAAVFEDPVACAPSSTSFEPSTEVGSSDESKCQDAHDLGYLTFNPLFSQTACLTNIQEESSSSGQKLGSRIVLASLRSEYLKVDPEKSGASKNVPIINRSRKASKVKWSPFFVMSCSDDGFQQQVSKEMKFGTGIWTSGHDKKEKKTTPTKIVALSKF</sequence>
<dbReference type="EMBL" id="CAJGYO010000007">
    <property type="protein sequence ID" value="CAD6244088.1"/>
    <property type="molecule type" value="Genomic_DNA"/>
</dbReference>
<feature type="region of interest" description="Disordered" evidence="1">
    <location>
        <begin position="32"/>
        <end position="51"/>
    </location>
</feature>
<name>A0A811PMR2_9POAL</name>
<protein>
    <submittedName>
        <fullName evidence="2">Uncharacterized protein</fullName>
    </submittedName>
</protein>
<gene>
    <name evidence="2" type="ORF">NCGR_LOCUS28928</name>
</gene>
<evidence type="ECO:0000256" key="1">
    <source>
        <dbReference type="SAM" id="MobiDB-lite"/>
    </source>
</evidence>
<accession>A0A811PMR2</accession>
<organism evidence="2 3">
    <name type="scientific">Miscanthus lutarioriparius</name>
    <dbReference type="NCBI Taxonomy" id="422564"/>
    <lineage>
        <taxon>Eukaryota</taxon>
        <taxon>Viridiplantae</taxon>
        <taxon>Streptophyta</taxon>
        <taxon>Embryophyta</taxon>
        <taxon>Tracheophyta</taxon>
        <taxon>Spermatophyta</taxon>
        <taxon>Magnoliopsida</taxon>
        <taxon>Liliopsida</taxon>
        <taxon>Poales</taxon>
        <taxon>Poaceae</taxon>
        <taxon>PACMAD clade</taxon>
        <taxon>Panicoideae</taxon>
        <taxon>Andropogonodae</taxon>
        <taxon>Andropogoneae</taxon>
        <taxon>Saccharinae</taxon>
        <taxon>Miscanthus</taxon>
    </lineage>
</organism>